<evidence type="ECO:0000313" key="1">
    <source>
        <dbReference type="EMBL" id="AET33134.1"/>
    </source>
</evidence>
<dbReference type="BioCyc" id="PSP1104324:GJSN-1689-MONOMER"/>
<dbReference type="AlphaFoldDB" id="G7VGN4"/>
<dbReference type="Pfam" id="PF05942">
    <property type="entry name" value="PaREP1"/>
    <property type="match status" value="1"/>
</dbReference>
<reference evidence="1 2" key="1">
    <citation type="journal article" date="2012" name="J. Bacteriol.">
        <title>Complete genome sequence of strain 1860, a crenarchaeon of the genus pyrobaculum able to grow with various electron acceptors.</title>
        <authorList>
            <person name="Mardanov A.V."/>
            <person name="Gumerov V.M."/>
            <person name="Slobodkina G.B."/>
            <person name="Beletsky A.V."/>
            <person name="Bonch-Osmolovskaya E.A."/>
            <person name="Ravin N.V."/>
            <person name="Skryabin K.G."/>
        </authorList>
    </citation>
    <scope>NUCLEOTIDE SEQUENCE [LARGE SCALE GENOMIC DNA]</scope>
    <source>
        <strain evidence="1 2">1860</strain>
    </source>
</reference>
<name>G7VGN4_9CREN</name>
<dbReference type="EMBL" id="CP003098">
    <property type="protein sequence ID" value="AET33134.1"/>
    <property type="molecule type" value="Genomic_DNA"/>
</dbReference>
<dbReference type="HOGENOM" id="CLU_118419_1_0_2"/>
<proteinExistence type="predicted"/>
<sequence>MLRELAKPWRDERGYLEARLMEAAYERELAERFLSEGLIRNAAGKAWQAWKAVLAALALKERDAVREAFRGVKKMRGGKAINEGDWVIAFMLSTRVRLVAQLLARRHGDEVLMYTDIALNLHEYQYNGPDREGIFSRYPSDEAAAEDIKRLLRGVGEFTNRLVEKGG</sequence>
<dbReference type="STRING" id="1104324.P186_1724"/>
<dbReference type="Proteomes" id="UP000005867">
    <property type="component" value="Chromosome"/>
</dbReference>
<protein>
    <submittedName>
        <fullName evidence="1">PaREP1</fullName>
    </submittedName>
</protein>
<dbReference type="InterPro" id="IPR010268">
    <property type="entry name" value="PaREP1"/>
</dbReference>
<keyword evidence="2" id="KW-1185">Reference proteome</keyword>
<accession>G7VGN4</accession>
<dbReference type="eggNOG" id="arCOG03709">
    <property type="taxonomic scope" value="Archaea"/>
</dbReference>
<evidence type="ECO:0000313" key="2">
    <source>
        <dbReference type="Proteomes" id="UP000005867"/>
    </source>
</evidence>
<dbReference type="KEGG" id="pyr:P186_1724"/>
<organism evidence="1 2">
    <name type="scientific">Pyrobaculum ferrireducens</name>
    <dbReference type="NCBI Taxonomy" id="1104324"/>
    <lineage>
        <taxon>Archaea</taxon>
        <taxon>Thermoproteota</taxon>
        <taxon>Thermoprotei</taxon>
        <taxon>Thermoproteales</taxon>
        <taxon>Thermoproteaceae</taxon>
        <taxon>Pyrobaculum</taxon>
    </lineage>
</organism>
<gene>
    <name evidence="1" type="ORF">P186_1724</name>
</gene>